<dbReference type="InterPro" id="IPR000192">
    <property type="entry name" value="Aminotrans_V_dom"/>
</dbReference>
<gene>
    <name evidence="10" type="ORF">QP433_01930</name>
</gene>
<evidence type="ECO:0000256" key="8">
    <source>
        <dbReference type="ARBA" id="ARBA00050776"/>
    </source>
</evidence>
<evidence type="ECO:0000256" key="4">
    <source>
        <dbReference type="ARBA" id="ARBA00022723"/>
    </source>
</evidence>
<dbReference type="EMBL" id="JASOOE010000003">
    <property type="protein sequence ID" value="MDK7186733.1"/>
    <property type="molecule type" value="Genomic_DNA"/>
</dbReference>
<dbReference type="PANTHER" id="PTHR11601">
    <property type="entry name" value="CYSTEINE DESULFURYLASE FAMILY MEMBER"/>
    <property type="match status" value="1"/>
</dbReference>
<dbReference type="InterPro" id="IPR015421">
    <property type="entry name" value="PyrdxlP-dep_Trfase_major"/>
</dbReference>
<evidence type="ECO:0000256" key="2">
    <source>
        <dbReference type="ARBA" id="ARBA00006490"/>
    </source>
</evidence>
<dbReference type="Gene3D" id="3.40.640.10">
    <property type="entry name" value="Type I PLP-dependent aspartate aminotransferase-like (Major domain)"/>
    <property type="match status" value="1"/>
</dbReference>
<evidence type="ECO:0000256" key="1">
    <source>
        <dbReference type="ARBA" id="ARBA00001933"/>
    </source>
</evidence>
<comment type="catalytic activity">
    <reaction evidence="8">
        <text>(sulfur carrier)-H + L-cysteine = (sulfur carrier)-SH + L-alanine</text>
        <dbReference type="Rhea" id="RHEA:43892"/>
        <dbReference type="Rhea" id="RHEA-COMP:14737"/>
        <dbReference type="Rhea" id="RHEA-COMP:14739"/>
        <dbReference type="ChEBI" id="CHEBI:29917"/>
        <dbReference type="ChEBI" id="CHEBI:35235"/>
        <dbReference type="ChEBI" id="CHEBI:57972"/>
        <dbReference type="ChEBI" id="CHEBI:64428"/>
        <dbReference type="EC" id="2.8.1.7"/>
    </reaction>
</comment>
<sequence length="378" mass="42608">MTYLDYAATTPVDPQVAECIFDTMTKFFGNPSSTYHLGKESKHLLLSSRQKIKDLLGLPKESQLYFTSGSTEAINWALMFQARKAKELGLGNHIVASSIEHSAVREVLLALEKEDFEITWIYPQWDHQFSVDQFVDASNENTIGWTAMAVNNELGSVLPIQYLGQQAKLMGLWFHVDATQAVGYQKVDPENMPCTSFCASGHKFYAPKGIGFLVYQPWNDAMTLKPMILGGGQEYKMRSGTENIPYIVGLAKALELMLEDQRKSPNHYQILSQYFFDQLTKAGIEFEQNGDIVHHNHRVHNIWIKGHLASQMMIQCDLAGIYLSAGSACSAGSVKPSRILKAYYPENEALWRESLRVSFGRYTSEAQIDQLIMALKKI</sequence>
<dbReference type="Gene3D" id="3.90.1150.10">
    <property type="entry name" value="Aspartate Aminotransferase, domain 1"/>
    <property type="match status" value="1"/>
</dbReference>
<dbReference type="Proteomes" id="UP001229251">
    <property type="component" value="Unassembled WGS sequence"/>
</dbReference>
<protein>
    <submittedName>
        <fullName evidence="10">Cysteine desulfurase family protein</fullName>
    </submittedName>
</protein>
<dbReference type="SUPFAM" id="SSF53383">
    <property type="entry name" value="PLP-dependent transferases"/>
    <property type="match status" value="1"/>
</dbReference>
<dbReference type="RefSeq" id="WP_285065376.1">
    <property type="nucleotide sequence ID" value="NZ_JASOOE010000003.1"/>
</dbReference>
<dbReference type="PIRSF" id="PIRSF005572">
    <property type="entry name" value="NifS"/>
    <property type="match status" value="1"/>
</dbReference>
<dbReference type="InterPro" id="IPR015422">
    <property type="entry name" value="PyrdxlP-dep_Trfase_small"/>
</dbReference>
<reference evidence="10" key="1">
    <citation type="submission" date="2023-05" db="EMBL/GenBank/DDBJ databases">
        <title>Cataloging the Phylogenetic Diversity of Human Bladder Bacteria.</title>
        <authorList>
            <person name="Du J."/>
        </authorList>
    </citation>
    <scope>NUCLEOTIDE SEQUENCE</scope>
    <source>
        <strain evidence="10">UMB1231</strain>
    </source>
</reference>
<evidence type="ECO:0000256" key="5">
    <source>
        <dbReference type="ARBA" id="ARBA00022898"/>
    </source>
</evidence>
<dbReference type="AlphaFoldDB" id="A0AAJ1Q575"/>
<comment type="similarity">
    <text evidence="2">Belongs to the class-V pyridoxal-phosphate-dependent aminotransferase family. NifS/IscS subfamily.</text>
</comment>
<keyword evidence="3" id="KW-0808">Transferase</keyword>
<keyword evidence="6" id="KW-0408">Iron</keyword>
<evidence type="ECO:0000256" key="6">
    <source>
        <dbReference type="ARBA" id="ARBA00023004"/>
    </source>
</evidence>
<dbReference type="GO" id="GO:0046872">
    <property type="term" value="F:metal ion binding"/>
    <property type="evidence" value="ECO:0007669"/>
    <property type="project" value="UniProtKB-KW"/>
</dbReference>
<feature type="domain" description="Aminotransferase class V" evidence="9">
    <location>
        <begin position="2"/>
        <end position="371"/>
    </location>
</feature>
<comment type="cofactor">
    <cofactor evidence="1">
        <name>pyridoxal 5'-phosphate</name>
        <dbReference type="ChEBI" id="CHEBI:597326"/>
    </cofactor>
</comment>
<proteinExistence type="inferred from homology"/>
<evidence type="ECO:0000256" key="3">
    <source>
        <dbReference type="ARBA" id="ARBA00022679"/>
    </source>
</evidence>
<keyword evidence="7" id="KW-0411">Iron-sulfur</keyword>
<dbReference type="GO" id="GO:0031071">
    <property type="term" value="F:cysteine desulfurase activity"/>
    <property type="evidence" value="ECO:0007669"/>
    <property type="project" value="UniProtKB-EC"/>
</dbReference>
<evidence type="ECO:0000313" key="11">
    <source>
        <dbReference type="Proteomes" id="UP001229251"/>
    </source>
</evidence>
<evidence type="ECO:0000256" key="7">
    <source>
        <dbReference type="ARBA" id="ARBA00023014"/>
    </source>
</evidence>
<dbReference type="GO" id="GO:0051536">
    <property type="term" value="F:iron-sulfur cluster binding"/>
    <property type="evidence" value="ECO:0007669"/>
    <property type="project" value="UniProtKB-KW"/>
</dbReference>
<keyword evidence="5" id="KW-0663">Pyridoxal phosphate</keyword>
<dbReference type="Pfam" id="PF00266">
    <property type="entry name" value="Aminotran_5"/>
    <property type="match status" value="1"/>
</dbReference>
<dbReference type="Gene3D" id="1.10.260.50">
    <property type="match status" value="1"/>
</dbReference>
<dbReference type="InterPro" id="IPR016454">
    <property type="entry name" value="Cysteine_dSase"/>
</dbReference>
<organism evidence="10 11">
    <name type="scientific">Facklamia hominis</name>
    <dbReference type="NCBI Taxonomy" id="178214"/>
    <lineage>
        <taxon>Bacteria</taxon>
        <taxon>Bacillati</taxon>
        <taxon>Bacillota</taxon>
        <taxon>Bacilli</taxon>
        <taxon>Lactobacillales</taxon>
        <taxon>Aerococcaceae</taxon>
        <taxon>Facklamia</taxon>
    </lineage>
</organism>
<dbReference type="PANTHER" id="PTHR11601:SF34">
    <property type="entry name" value="CYSTEINE DESULFURASE"/>
    <property type="match status" value="1"/>
</dbReference>
<accession>A0AAJ1Q575</accession>
<dbReference type="InterPro" id="IPR015424">
    <property type="entry name" value="PyrdxlP-dep_Trfase"/>
</dbReference>
<name>A0AAJ1Q575_9LACT</name>
<keyword evidence="4" id="KW-0479">Metal-binding</keyword>
<comment type="caution">
    <text evidence="10">The sequence shown here is derived from an EMBL/GenBank/DDBJ whole genome shotgun (WGS) entry which is preliminary data.</text>
</comment>
<evidence type="ECO:0000259" key="9">
    <source>
        <dbReference type="Pfam" id="PF00266"/>
    </source>
</evidence>
<evidence type="ECO:0000313" key="10">
    <source>
        <dbReference type="EMBL" id="MDK7186733.1"/>
    </source>
</evidence>